<proteinExistence type="predicted"/>
<dbReference type="InterPro" id="IPR000524">
    <property type="entry name" value="Tscrpt_reg_HTH_GntR"/>
</dbReference>
<dbReference type="RefSeq" id="WP_119001602.1">
    <property type="nucleotide sequence ID" value="NZ_QWGP01000056.1"/>
</dbReference>
<comment type="caution">
    <text evidence="5">The sequence shown here is derived from an EMBL/GenBank/DDBJ whole genome shotgun (WGS) entry which is preliminary data.</text>
</comment>
<feature type="domain" description="HTH gntR-type" evidence="4">
    <location>
        <begin position="8"/>
        <end position="75"/>
    </location>
</feature>
<dbReference type="PRINTS" id="PR00035">
    <property type="entry name" value="HTHGNTR"/>
</dbReference>
<dbReference type="Gene3D" id="1.20.120.530">
    <property type="entry name" value="GntR ligand-binding domain-like"/>
    <property type="match status" value="1"/>
</dbReference>
<reference evidence="5 6" key="1">
    <citation type="submission" date="2018-08" db="EMBL/GenBank/DDBJ databases">
        <title>Draft genome sequence of Rhodobacter sphaeroides FY.</title>
        <authorList>
            <person name="Rayyan A."/>
            <person name="Meyer T.E."/>
            <person name="Kyndt J.A."/>
        </authorList>
    </citation>
    <scope>NUCLEOTIDE SEQUENCE [LARGE SCALE GENOMIC DNA]</scope>
    <source>
        <strain evidence="5 6">FY</strain>
    </source>
</reference>
<keyword evidence="3" id="KW-0804">Transcription</keyword>
<evidence type="ECO:0000259" key="4">
    <source>
        <dbReference type="PROSITE" id="PS50949"/>
    </source>
</evidence>
<evidence type="ECO:0000256" key="3">
    <source>
        <dbReference type="ARBA" id="ARBA00023163"/>
    </source>
</evidence>
<sequence>MTKTPKARDISHTVYEQVRDAIHSGEFKVGERVTEVALAEKFGVSRTPIREAISKLEIDGLLTNVPRRGLIITDLSHQQIGELYMMREVLEGAAARLAALSGSDVEITALKDLVAMEAGALDDPQQLSEINKRFHRLLALAAHNRYLLVALEQLSVTMSLLPSLLGEGARARSAHDQHIQIVEGLRTRDPDAAEQAIRQHIRASHQHRLMLAAT</sequence>
<dbReference type="SMART" id="SM00895">
    <property type="entry name" value="FCD"/>
    <property type="match status" value="1"/>
</dbReference>
<dbReference type="AlphaFoldDB" id="A0AAX1UEF8"/>
<dbReference type="EMBL" id="QWGP01000056">
    <property type="protein sequence ID" value="RHZ90476.1"/>
    <property type="molecule type" value="Genomic_DNA"/>
</dbReference>
<dbReference type="InterPro" id="IPR008920">
    <property type="entry name" value="TF_FadR/GntR_C"/>
</dbReference>
<dbReference type="Pfam" id="PF00392">
    <property type="entry name" value="GntR"/>
    <property type="match status" value="1"/>
</dbReference>
<dbReference type="SUPFAM" id="SSF48008">
    <property type="entry name" value="GntR ligand-binding domain-like"/>
    <property type="match status" value="1"/>
</dbReference>
<keyword evidence="1" id="KW-0805">Transcription regulation</keyword>
<dbReference type="InterPro" id="IPR036390">
    <property type="entry name" value="WH_DNA-bd_sf"/>
</dbReference>
<dbReference type="InterPro" id="IPR011711">
    <property type="entry name" value="GntR_C"/>
</dbReference>
<dbReference type="SMART" id="SM00345">
    <property type="entry name" value="HTH_GNTR"/>
    <property type="match status" value="1"/>
</dbReference>
<evidence type="ECO:0000256" key="2">
    <source>
        <dbReference type="ARBA" id="ARBA00023125"/>
    </source>
</evidence>
<dbReference type="Pfam" id="PF07729">
    <property type="entry name" value="FCD"/>
    <property type="match status" value="1"/>
</dbReference>
<dbReference type="Gene3D" id="1.10.10.10">
    <property type="entry name" value="Winged helix-like DNA-binding domain superfamily/Winged helix DNA-binding domain"/>
    <property type="match status" value="1"/>
</dbReference>
<gene>
    <name evidence="5" type="ORF">D1114_23025</name>
</gene>
<accession>A0AAX1UEF8</accession>
<dbReference type="GO" id="GO:0003677">
    <property type="term" value="F:DNA binding"/>
    <property type="evidence" value="ECO:0007669"/>
    <property type="project" value="UniProtKB-KW"/>
</dbReference>
<protein>
    <submittedName>
        <fullName evidence="5">GntR family transcriptional regulator</fullName>
    </submittedName>
</protein>
<evidence type="ECO:0000313" key="6">
    <source>
        <dbReference type="Proteomes" id="UP000266305"/>
    </source>
</evidence>
<dbReference type="GO" id="GO:0003700">
    <property type="term" value="F:DNA-binding transcription factor activity"/>
    <property type="evidence" value="ECO:0007669"/>
    <property type="project" value="InterPro"/>
</dbReference>
<dbReference type="PANTHER" id="PTHR43537:SF24">
    <property type="entry name" value="GLUCONATE OPERON TRANSCRIPTIONAL REPRESSOR"/>
    <property type="match status" value="1"/>
</dbReference>
<dbReference type="PROSITE" id="PS50949">
    <property type="entry name" value="HTH_GNTR"/>
    <property type="match status" value="1"/>
</dbReference>
<organism evidence="5 6">
    <name type="scientific">Cereibacter sphaeroides</name>
    <name type="common">Rhodobacter sphaeroides</name>
    <dbReference type="NCBI Taxonomy" id="1063"/>
    <lineage>
        <taxon>Bacteria</taxon>
        <taxon>Pseudomonadati</taxon>
        <taxon>Pseudomonadota</taxon>
        <taxon>Alphaproteobacteria</taxon>
        <taxon>Rhodobacterales</taxon>
        <taxon>Paracoccaceae</taxon>
        <taxon>Cereibacter</taxon>
    </lineage>
</organism>
<dbReference type="InterPro" id="IPR036388">
    <property type="entry name" value="WH-like_DNA-bd_sf"/>
</dbReference>
<evidence type="ECO:0000256" key="1">
    <source>
        <dbReference type="ARBA" id="ARBA00023015"/>
    </source>
</evidence>
<dbReference type="CDD" id="cd07377">
    <property type="entry name" value="WHTH_GntR"/>
    <property type="match status" value="1"/>
</dbReference>
<evidence type="ECO:0000313" key="5">
    <source>
        <dbReference type="EMBL" id="RHZ90476.1"/>
    </source>
</evidence>
<dbReference type="Proteomes" id="UP000266305">
    <property type="component" value="Unassembled WGS sequence"/>
</dbReference>
<dbReference type="PANTHER" id="PTHR43537">
    <property type="entry name" value="TRANSCRIPTIONAL REGULATOR, GNTR FAMILY"/>
    <property type="match status" value="1"/>
</dbReference>
<name>A0AAX1UEF8_CERSP</name>
<dbReference type="SUPFAM" id="SSF46785">
    <property type="entry name" value="Winged helix' DNA-binding domain"/>
    <property type="match status" value="1"/>
</dbReference>
<keyword evidence="2" id="KW-0238">DNA-binding</keyword>